<feature type="compositionally biased region" description="Acidic residues" evidence="1">
    <location>
        <begin position="505"/>
        <end position="515"/>
    </location>
</feature>
<protein>
    <submittedName>
        <fullName evidence="2">Uncharacterized protein</fullName>
    </submittedName>
</protein>
<evidence type="ECO:0000313" key="2">
    <source>
        <dbReference type="EMBL" id="OLP74596.1"/>
    </source>
</evidence>
<dbReference type="PANTHER" id="PTHR33050:SF8">
    <property type="entry name" value="REVERSE TRANSCRIPTASE DOMAIN-CONTAINING PROTEIN"/>
    <property type="match status" value="1"/>
</dbReference>
<name>A0A1Q9BVB2_SYMMI</name>
<sequence length="523" mass="58109">MGTGSARLGIWRRPLGPSTGALHRQLDQSRAEPRPPGWVRKFEGTEQEAALHWPAGTAIGKLNLVLAEGKEPRIVLDSSVCGLNPAVHLPERVALPTGADVQRSFLSDDCFAQLCAVSLDFKAAHKCCKHRAWLYVGDLLLLLRLSESEAGAALTVALLGALNAPISWKKAQFAQQVVWCGWKFCFASESVELVANKLLKLREQLQALRAAHKVPRKSLEAALGLLNWATTFSKTPTGSWLPRNAQLLEVGALKEIHLRKSALCTACLSAADAFADKHRMGIGGWLSTARSFVWFSEIFSDEDVRQQWPQLSGSLQPYIGCFETLAQLALAQCSWQLLRSRHARFVLPSASDNTSAESGLNKLFSTAEPLGTFLRLAATWAHLHRVQFQVEHLAGEKNTWADAMSRGRIAFVQHRAKERVRISLAQLASASHSVTLHGHRTDWPACELRSCRDPSEALQLEGAAWNQLEEDAKKRAEEESAKKRDDTRPDWAVIDFKDLDKPLEREDEDEEEIAEFENARDVK</sequence>
<feature type="region of interest" description="Disordered" evidence="1">
    <location>
        <begin position="502"/>
        <end position="523"/>
    </location>
</feature>
<dbReference type="AlphaFoldDB" id="A0A1Q9BVB2"/>
<dbReference type="EMBL" id="LSRX01003486">
    <property type="protein sequence ID" value="OLP74596.1"/>
    <property type="molecule type" value="Genomic_DNA"/>
</dbReference>
<keyword evidence="3" id="KW-1185">Reference proteome</keyword>
<accession>A0A1Q9BVB2</accession>
<reference evidence="2 3" key="1">
    <citation type="submission" date="2016-02" db="EMBL/GenBank/DDBJ databases">
        <title>Genome analysis of coral dinoflagellate symbionts highlights evolutionary adaptations to a symbiotic lifestyle.</title>
        <authorList>
            <person name="Aranda M."/>
            <person name="Li Y."/>
            <person name="Liew Y.J."/>
            <person name="Baumgarten S."/>
            <person name="Simakov O."/>
            <person name="Wilson M."/>
            <person name="Piel J."/>
            <person name="Ashoor H."/>
            <person name="Bougouffa S."/>
            <person name="Bajic V.B."/>
            <person name="Ryu T."/>
            <person name="Ravasi T."/>
            <person name="Bayer T."/>
            <person name="Micklem G."/>
            <person name="Kim H."/>
            <person name="Bhak J."/>
            <person name="Lajeunesse T.C."/>
            <person name="Voolstra C.R."/>
        </authorList>
    </citation>
    <scope>NUCLEOTIDE SEQUENCE [LARGE SCALE GENOMIC DNA]</scope>
    <source>
        <strain evidence="2 3">CCMP2467</strain>
    </source>
</reference>
<dbReference type="PANTHER" id="PTHR33050">
    <property type="entry name" value="REVERSE TRANSCRIPTASE DOMAIN-CONTAINING PROTEIN"/>
    <property type="match status" value="1"/>
</dbReference>
<dbReference type="Proteomes" id="UP000186817">
    <property type="component" value="Unassembled WGS sequence"/>
</dbReference>
<feature type="non-terminal residue" evidence="2">
    <location>
        <position position="523"/>
    </location>
</feature>
<proteinExistence type="predicted"/>
<evidence type="ECO:0000256" key="1">
    <source>
        <dbReference type="SAM" id="MobiDB-lite"/>
    </source>
</evidence>
<evidence type="ECO:0000313" key="3">
    <source>
        <dbReference type="Proteomes" id="UP000186817"/>
    </source>
</evidence>
<comment type="caution">
    <text evidence="2">The sequence shown here is derived from an EMBL/GenBank/DDBJ whole genome shotgun (WGS) entry which is preliminary data.</text>
</comment>
<organism evidence="2 3">
    <name type="scientific">Symbiodinium microadriaticum</name>
    <name type="common">Dinoflagellate</name>
    <name type="synonym">Zooxanthella microadriatica</name>
    <dbReference type="NCBI Taxonomy" id="2951"/>
    <lineage>
        <taxon>Eukaryota</taxon>
        <taxon>Sar</taxon>
        <taxon>Alveolata</taxon>
        <taxon>Dinophyceae</taxon>
        <taxon>Suessiales</taxon>
        <taxon>Symbiodiniaceae</taxon>
        <taxon>Symbiodinium</taxon>
    </lineage>
</organism>
<dbReference type="InterPro" id="IPR052055">
    <property type="entry name" value="Hepadnavirus_pol/RT"/>
</dbReference>
<dbReference type="OrthoDB" id="10286951at2759"/>
<gene>
    <name evidence="2" type="ORF">AK812_SmicGene45817</name>
</gene>